<organism evidence="1 2">
    <name type="scientific">Jingyaoa shaoxingensis</name>
    <dbReference type="NCBI Taxonomy" id="2763671"/>
    <lineage>
        <taxon>Bacteria</taxon>
        <taxon>Bacillati</taxon>
        <taxon>Bacillota</taxon>
        <taxon>Clostridia</taxon>
        <taxon>Lachnospirales</taxon>
        <taxon>Lachnospiraceae</taxon>
        <taxon>Jingyaoa</taxon>
    </lineage>
</organism>
<reference evidence="1 2" key="1">
    <citation type="submission" date="2020-08" db="EMBL/GenBank/DDBJ databases">
        <title>Genome public.</title>
        <authorList>
            <person name="Liu C."/>
            <person name="Sun Q."/>
        </authorList>
    </citation>
    <scope>NUCLEOTIDE SEQUENCE [LARGE SCALE GENOMIC DNA]</scope>
    <source>
        <strain evidence="1 2">NSJ-46</strain>
    </source>
</reference>
<gene>
    <name evidence="1" type="ORF">H8716_15485</name>
</gene>
<accession>A0ABR7NDT2</accession>
<name>A0ABR7NDT2_9FIRM</name>
<sequence length="102" mass="12028">MPNRKRYKKYWYPSVLDMIKNYKKLESGAEMQQRFKQAIDVTFEKLKNSPDGIDIVKAVHMVYIDDTYGITGAADQLHVSRATVQRWLSRFVYAVGKEMKYE</sequence>
<proteinExistence type="predicted"/>
<evidence type="ECO:0000313" key="2">
    <source>
        <dbReference type="Proteomes" id="UP000657421"/>
    </source>
</evidence>
<dbReference type="RefSeq" id="WP_249309915.1">
    <property type="nucleotide sequence ID" value="NZ_JACRSZ010000022.1"/>
</dbReference>
<dbReference type="EMBL" id="JACRSZ010000022">
    <property type="protein sequence ID" value="MBC8574454.1"/>
    <property type="molecule type" value="Genomic_DNA"/>
</dbReference>
<comment type="caution">
    <text evidence="1">The sequence shown here is derived from an EMBL/GenBank/DDBJ whole genome shotgun (WGS) entry which is preliminary data.</text>
</comment>
<dbReference type="Proteomes" id="UP000657421">
    <property type="component" value="Unassembled WGS sequence"/>
</dbReference>
<keyword evidence="2" id="KW-1185">Reference proteome</keyword>
<evidence type="ECO:0000313" key="1">
    <source>
        <dbReference type="EMBL" id="MBC8574454.1"/>
    </source>
</evidence>
<protein>
    <submittedName>
        <fullName evidence="1">Helix-turn-helix domain-containing protein</fullName>
    </submittedName>
</protein>